<comment type="caution">
    <text evidence="1">The sequence shown here is derived from an EMBL/GenBank/DDBJ whole genome shotgun (WGS) entry which is preliminary data.</text>
</comment>
<sequence length="110" mass="12480">MDHRWTTFPYLSQQCSKCQGKCAGHFLSQVDNLAHYKKHGTKGMMINPPSKILSEAHKTFGASKPSEEQLIDLAKKTLLTTEHVNMWFEHLDTVQKNRAEGVKKAKAKRG</sequence>
<gene>
    <name evidence="1" type="ORF">PACLA_8A035535</name>
</gene>
<protein>
    <submittedName>
        <fullName evidence="1">Chromatin modification-related YNG2</fullName>
    </submittedName>
</protein>
<reference evidence="1" key="1">
    <citation type="submission" date="2020-04" db="EMBL/GenBank/DDBJ databases">
        <authorList>
            <person name="Alioto T."/>
            <person name="Alioto T."/>
            <person name="Gomez Garrido J."/>
        </authorList>
    </citation>
    <scope>NUCLEOTIDE SEQUENCE</scope>
    <source>
        <strain evidence="1">A484AB</strain>
    </source>
</reference>
<dbReference type="Proteomes" id="UP001152795">
    <property type="component" value="Unassembled WGS sequence"/>
</dbReference>
<dbReference type="AlphaFoldDB" id="A0A6S7K2Z2"/>
<name>A0A6S7K2Z2_PARCT</name>
<accession>A0A6S7K2Z2</accession>
<dbReference type="EMBL" id="CACRXK020024531">
    <property type="protein sequence ID" value="CAB4038737.1"/>
    <property type="molecule type" value="Genomic_DNA"/>
</dbReference>
<keyword evidence="2" id="KW-1185">Reference proteome</keyword>
<dbReference type="Gene3D" id="1.10.10.60">
    <property type="entry name" value="Homeodomain-like"/>
    <property type="match status" value="1"/>
</dbReference>
<evidence type="ECO:0000313" key="2">
    <source>
        <dbReference type="Proteomes" id="UP001152795"/>
    </source>
</evidence>
<proteinExistence type="predicted"/>
<organism evidence="1 2">
    <name type="scientific">Paramuricea clavata</name>
    <name type="common">Red gorgonian</name>
    <name type="synonym">Violescent sea-whip</name>
    <dbReference type="NCBI Taxonomy" id="317549"/>
    <lineage>
        <taxon>Eukaryota</taxon>
        <taxon>Metazoa</taxon>
        <taxon>Cnidaria</taxon>
        <taxon>Anthozoa</taxon>
        <taxon>Octocorallia</taxon>
        <taxon>Malacalcyonacea</taxon>
        <taxon>Plexauridae</taxon>
        <taxon>Paramuricea</taxon>
    </lineage>
</organism>
<evidence type="ECO:0000313" key="1">
    <source>
        <dbReference type="EMBL" id="CAB4038737.1"/>
    </source>
</evidence>